<dbReference type="PANTHER" id="PTHR43737">
    <property type="entry name" value="BLL7424 PROTEIN"/>
    <property type="match status" value="1"/>
</dbReference>
<dbReference type="Proteomes" id="UP000640725">
    <property type="component" value="Unassembled WGS sequence"/>
</dbReference>
<dbReference type="PANTHER" id="PTHR43737:SF1">
    <property type="entry name" value="DUF1501 DOMAIN-CONTAINING PROTEIN"/>
    <property type="match status" value="1"/>
</dbReference>
<name>A0ABR9UAU7_9CYAN</name>
<dbReference type="Pfam" id="PF07394">
    <property type="entry name" value="DUF1501"/>
    <property type="match status" value="1"/>
</dbReference>
<protein>
    <submittedName>
        <fullName evidence="1">DUF1501 domain-containing protein</fullName>
    </submittedName>
</protein>
<reference evidence="1 2" key="1">
    <citation type="submission" date="2020-10" db="EMBL/GenBank/DDBJ databases">
        <authorList>
            <person name="Castelo-Branco R."/>
            <person name="Eusebio N."/>
            <person name="Adriana R."/>
            <person name="Vieira A."/>
            <person name="Brugerolle De Fraissinette N."/>
            <person name="Rezende De Castro R."/>
            <person name="Schneider M.P."/>
            <person name="Vasconcelos V."/>
            <person name="Leao P.N."/>
        </authorList>
    </citation>
    <scope>NUCLEOTIDE SEQUENCE [LARGE SCALE GENOMIC DNA]</scope>
    <source>
        <strain evidence="1 2">LEGE 06226</strain>
    </source>
</reference>
<proteinExistence type="predicted"/>
<dbReference type="EMBL" id="JADEWU010000008">
    <property type="protein sequence ID" value="MBE9142739.1"/>
    <property type="molecule type" value="Genomic_DNA"/>
</dbReference>
<gene>
    <name evidence="1" type="ORF">IQ236_05815</name>
</gene>
<keyword evidence="2" id="KW-1185">Reference proteome</keyword>
<evidence type="ECO:0000313" key="1">
    <source>
        <dbReference type="EMBL" id="MBE9142739.1"/>
    </source>
</evidence>
<dbReference type="InterPro" id="IPR010869">
    <property type="entry name" value="DUF1501"/>
</dbReference>
<accession>A0ABR9UAU7</accession>
<evidence type="ECO:0000313" key="2">
    <source>
        <dbReference type="Proteomes" id="UP000640725"/>
    </source>
</evidence>
<dbReference type="RefSeq" id="WP_193868379.1">
    <property type="nucleotide sequence ID" value="NZ_JADEWU010000008.1"/>
</dbReference>
<sequence length="407" mass="43996">MERRRFLKFVGLVGTSAIATLGTQGWVAKSFAVSASPKRLIVIFLRGGIDGLNVVVPYAEPEYYAARPVIAIPKPGTEKGVLDLDGFFGIHPALSPLMPLWKQGSLAFIHAVGSPISNRSHFEAQDQLETGTPNSQKTPDGWMNRLLGVLPGHTPVEAVSVGTVIPRILSGSQSVANITLNSNSTRELPIDGEQVKAAFDQLYASNDALSLAYREGRSAREHLLKELDAEMEAANQGAPLPKGFAGEARQLASLLVRDPSIQLAFMALGGWDTHINQGAATGVLANRLNPLAEGLAVLVERLGEVYRDTTVVVMSEFGRTVHENGNGGTDHGYGNVMWLLGGAVQGGKVYGKWPGLGKSELFEQRDLRVTTDFREVIAQILLSNFKLNSEQLLRVFPNFTFSQLLNS</sequence>
<comment type="caution">
    <text evidence="1">The sequence shown here is derived from an EMBL/GenBank/DDBJ whole genome shotgun (WGS) entry which is preliminary data.</text>
</comment>
<organism evidence="1 2">
    <name type="scientific">Planktothrix mougeotii LEGE 06226</name>
    <dbReference type="NCBI Taxonomy" id="1828728"/>
    <lineage>
        <taxon>Bacteria</taxon>
        <taxon>Bacillati</taxon>
        <taxon>Cyanobacteriota</taxon>
        <taxon>Cyanophyceae</taxon>
        <taxon>Oscillatoriophycideae</taxon>
        <taxon>Oscillatoriales</taxon>
        <taxon>Microcoleaceae</taxon>
        <taxon>Planktothrix</taxon>
    </lineage>
</organism>